<sequence length="141" mass="14819">MHSSPTRRGHRTLLLSSVAVAVLLLGPVGSTSAWAATARSALHDGYSRLVFDFGSAPKFTASVDGNQLTVRFEAPFDGAMSPAVMRGVNGYLSNPQISADQRNVSFTLLKAVTLKTSTTERAAVIDMIEQKGQPAPTASAA</sequence>
<proteinExistence type="predicted"/>
<feature type="non-terminal residue" evidence="2">
    <location>
        <position position="141"/>
    </location>
</feature>
<evidence type="ECO:0008006" key="4">
    <source>
        <dbReference type="Google" id="ProtNLM"/>
    </source>
</evidence>
<protein>
    <recommendedName>
        <fullName evidence="4">AMIN domain-containing protein</fullName>
    </recommendedName>
</protein>
<dbReference type="Proteomes" id="UP000033774">
    <property type="component" value="Unassembled WGS sequence"/>
</dbReference>
<evidence type="ECO:0000313" key="2">
    <source>
        <dbReference type="EMBL" id="KJV08800.1"/>
    </source>
</evidence>
<organism evidence="2 3">
    <name type="scientific">Elstera litoralis</name>
    <dbReference type="NCBI Taxonomy" id="552518"/>
    <lineage>
        <taxon>Bacteria</taxon>
        <taxon>Pseudomonadati</taxon>
        <taxon>Pseudomonadota</taxon>
        <taxon>Alphaproteobacteria</taxon>
        <taxon>Rhodospirillales</taxon>
        <taxon>Rhodospirillaceae</taxon>
        <taxon>Elstera</taxon>
    </lineage>
</organism>
<feature type="chain" id="PRO_5002462280" description="AMIN domain-containing protein" evidence="1">
    <location>
        <begin position="36"/>
        <end position="141"/>
    </location>
</feature>
<keyword evidence="1" id="KW-0732">Signal</keyword>
<dbReference type="AlphaFoldDB" id="A0A0F3IPX4"/>
<evidence type="ECO:0000313" key="3">
    <source>
        <dbReference type="Proteomes" id="UP000033774"/>
    </source>
</evidence>
<accession>A0A0F3IPX4</accession>
<comment type="caution">
    <text evidence="2">The sequence shown here is derived from an EMBL/GenBank/DDBJ whole genome shotgun (WGS) entry which is preliminary data.</text>
</comment>
<dbReference type="EMBL" id="LAJY01000444">
    <property type="protein sequence ID" value="KJV08800.1"/>
    <property type="molecule type" value="Genomic_DNA"/>
</dbReference>
<gene>
    <name evidence="2" type="ORF">VZ95_15450</name>
</gene>
<evidence type="ECO:0000256" key="1">
    <source>
        <dbReference type="SAM" id="SignalP"/>
    </source>
</evidence>
<reference evidence="2 3" key="1">
    <citation type="submission" date="2015-03" db="EMBL/GenBank/DDBJ databases">
        <title>Draft genome sequence of Elstera litoralis.</title>
        <authorList>
            <person name="Rahalkar M.C."/>
            <person name="Dhakephalkar P.K."/>
            <person name="Pore S.D."/>
            <person name="Arora P."/>
            <person name="Kapse N.G."/>
            <person name="Pandit P.S."/>
        </authorList>
    </citation>
    <scope>NUCLEOTIDE SEQUENCE [LARGE SCALE GENOMIC DNA]</scope>
    <source>
        <strain evidence="2 3">Dia-1</strain>
    </source>
</reference>
<keyword evidence="3" id="KW-1185">Reference proteome</keyword>
<feature type="signal peptide" evidence="1">
    <location>
        <begin position="1"/>
        <end position="35"/>
    </location>
</feature>
<name>A0A0F3IPX4_9PROT</name>